<evidence type="ECO:0000313" key="7">
    <source>
        <dbReference type="EMBL" id="MBD8891262.1"/>
    </source>
</evidence>
<evidence type="ECO:0000313" key="8">
    <source>
        <dbReference type="Proteomes" id="UP000632063"/>
    </source>
</evidence>
<dbReference type="PANTHER" id="PTHR30386:SF26">
    <property type="entry name" value="TRANSPORT PROTEIN COMB"/>
    <property type="match status" value="1"/>
</dbReference>
<accession>A0ABR9CK82</accession>
<dbReference type="Proteomes" id="UP000632063">
    <property type="component" value="Unassembled WGS sequence"/>
</dbReference>
<reference evidence="7 8" key="2">
    <citation type="journal article" date="2021" name="Int. J. Syst. Evol. Microbiol.">
        <title>Roseibium litorale sp. nov., isolated from a tidal flat sediment and proposal for the reclassification of Labrenzia polysiphoniae as Roseibium polysiphoniae comb. nov.</title>
        <authorList>
            <person name="Liu Y."/>
            <person name="Pei T."/>
            <person name="Du J."/>
            <person name="Chao M."/>
            <person name="Deng M.R."/>
            <person name="Zhu H."/>
        </authorList>
    </citation>
    <scope>NUCLEOTIDE SEQUENCE [LARGE SCALE GENOMIC DNA]</scope>
    <source>
        <strain evidence="7 8">4C16A</strain>
    </source>
</reference>
<dbReference type="Gene3D" id="2.40.50.100">
    <property type="match status" value="1"/>
</dbReference>
<evidence type="ECO:0000256" key="1">
    <source>
        <dbReference type="ARBA" id="ARBA00004167"/>
    </source>
</evidence>
<evidence type="ECO:0000256" key="2">
    <source>
        <dbReference type="ARBA" id="ARBA00022692"/>
    </source>
</evidence>
<dbReference type="InterPro" id="IPR050739">
    <property type="entry name" value="MFP"/>
</dbReference>
<dbReference type="SUPFAM" id="SSF111369">
    <property type="entry name" value="HlyD-like secretion proteins"/>
    <property type="match status" value="1"/>
</dbReference>
<dbReference type="Gene3D" id="1.10.287.470">
    <property type="entry name" value="Helix hairpin bin"/>
    <property type="match status" value="1"/>
</dbReference>
<dbReference type="RefSeq" id="WP_192147399.1">
    <property type="nucleotide sequence ID" value="NZ_JACYXI010000003.1"/>
</dbReference>
<evidence type="ECO:0000256" key="5">
    <source>
        <dbReference type="SAM" id="Phobius"/>
    </source>
</evidence>
<feature type="domain" description="Multidrug resistance protein MdtA-like barrel-sandwich hybrid" evidence="6">
    <location>
        <begin position="70"/>
        <end position="277"/>
    </location>
</feature>
<gene>
    <name evidence="7" type="ORF">IG616_06875</name>
</gene>
<organism evidence="7 8">
    <name type="scientific">Roseibium litorale</name>
    <dbReference type="NCBI Taxonomy" id="2803841"/>
    <lineage>
        <taxon>Bacteria</taxon>
        <taxon>Pseudomonadati</taxon>
        <taxon>Pseudomonadota</taxon>
        <taxon>Alphaproteobacteria</taxon>
        <taxon>Hyphomicrobiales</taxon>
        <taxon>Stappiaceae</taxon>
        <taxon>Roseibium</taxon>
    </lineage>
</organism>
<keyword evidence="4 5" id="KW-0472">Membrane</keyword>
<dbReference type="PRINTS" id="PR01490">
    <property type="entry name" value="RTXTOXIND"/>
</dbReference>
<comment type="caution">
    <text evidence="7">The sequence shown here is derived from an EMBL/GenBank/DDBJ whole genome shotgun (WGS) entry which is preliminary data.</text>
</comment>
<evidence type="ECO:0000256" key="3">
    <source>
        <dbReference type="ARBA" id="ARBA00022989"/>
    </source>
</evidence>
<feature type="transmembrane region" description="Helical" evidence="5">
    <location>
        <begin position="30"/>
        <end position="49"/>
    </location>
</feature>
<evidence type="ECO:0000256" key="4">
    <source>
        <dbReference type="ARBA" id="ARBA00023136"/>
    </source>
</evidence>
<dbReference type="InterPro" id="IPR058625">
    <property type="entry name" value="MdtA-like_BSH"/>
</dbReference>
<proteinExistence type="predicted"/>
<keyword evidence="3 5" id="KW-1133">Transmembrane helix</keyword>
<evidence type="ECO:0000259" key="6">
    <source>
        <dbReference type="Pfam" id="PF25917"/>
    </source>
</evidence>
<keyword evidence="8" id="KW-1185">Reference proteome</keyword>
<dbReference type="PANTHER" id="PTHR30386">
    <property type="entry name" value="MEMBRANE FUSION SUBUNIT OF EMRAB-TOLC MULTIDRUG EFFLUX PUMP"/>
    <property type="match status" value="1"/>
</dbReference>
<keyword evidence="2 5" id="KW-0812">Transmembrane</keyword>
<dbReference type="Pfam" id="PF25917">
    <property type="entry name" value="BSH_RND"/>
    <property type="match status" value="1"/>
</dbReference>
<name>A0ABR9CK82_9HYPH</name>
<dbReference type="NCBIfam" id="TIGR03794">
    <property type="entry name" value="NHLM_micro_HlyD"/>
    <property type="match status" value="1"/>
</dbReference>
<sequence>MALKPSIPDEPLRSPDQLNSAIRLTSASSWILLAVLTLCIGSVVVWSLVGRLLVYVHGPGVLEFTGGDIAVIQATAQGVVKEIKVKAGDAVKTGDVLFVVDQSTIQAQRDGAAKALKQQQQEVDNYEKTSAEDIKTRKANLDQQLDFLNTYLASQRKNETQLQEIYNGNLELVKKGLMTQPVLQQSMERLISVQQDISDKISSIAQLKQQQVEFENSISNNMSALKIDLATAEGTLNDYEAKLKFGGAILSPVSGTVSELATEVGKVVTEGEELGAVQSGLPVLTVQGYLPIGKGKQVEPGMTAEISPSSVERNIYGSIRGTVTEVSPLPVTESVLENSLGNPALAAQMMAQGAPIKVTVKLDTDAATKSGLRWTSSEGPPVQMSAGTTADVRVLTERRQPISLLLPVLQTWFTVQ</sequence>
<dbReference type="EMBL" id="JACYXI010000003">
    <property type="protein sequence ID" value="MBD8891262.1"/>
    <property type="molecule type" value="Genomic_DNA"/>
</dbReference>
<reference evidence="8" key="1">
    <citation type="submission" date="2020-09" db="EMBL/GenBank/DDBJ databases">
        <title>The genome sequence of strain Labrenzia suaedae 4C16A.</title>
        <authorList>
            <person name="Liu Y."/>
        </authorList>
    </citation>
    <scope>NUCLEOTIDE SEQUENCE [LARGE SCALE GENOMIC DNA]</scope>
    <source>
        <strain evidence="8">4C16A</strain>
    </source>
</reference>
<dbReference type="InterPro" id="IPR022275">
    <property type="entry name" value="NHPM_bacteriocin_SS_HylD"/>
</dbReference>
<comment type="subcellular location">
    <subcellularLocation>
        <location evidence="1">Membrane</location>
        <topology evidence="1">Single-pass membrane protein</topology>
    </subcellularLocation>
</comment>
<protein>
    <submittedName>
        <fullName evidence="7">NHLP bacteriocin system secretion protein</fullName>
    </submittedName>
</protein>